<gene>
    <name evidence="2" type="ORF">BKK80_03760</name>
</gene>
<dbReference type="RefSeq" id="WP_071010935.1">
    <property type="nucleotide sequence ID" value="NZ_CP017754.1"/>
</dbReference>
<reference evidence="2 3" key="1">
    <citation type="submission" date="2016-10" db="EMBL/GenBank/DDBJ databases">
        <title>Complete genome sequences of three Cupriavidus strains isolated from various Malaysian environments.</title>
        <authorList>
            <person name="Abdullah A.A.-A."/>
            <person name="Shafie N.A.H."/>
            <person name="Lau N.S."/>
        </authorList>
    </citation>
    <scope>NUCLEOTIDE SEQUENCE [LARGE SCALE GENOMIC DNA]</scope>
    <source>
        <strain evidence="2 3">USMAA1020</strain>
    </source>
</reference>
<keyword evidence="3" id="KW-1185">Reference proteome</keyword>
<feature type="transmembrane region" description="Helical" evidence="1">
    <location>
        <begin position="6"/>
        <end position="28"/>
    </location>
</feature>
<dbReference type="Proteomes" id="UP000177515">
    <property type="component" value="Chromosome 1"/>
</dbReference>
<evidence type="ECO:0000313" key="2">
    <source>
        <dbReference type="EMBL" id="AOZ05036.1"/>
    </source>
</evidence>
<feature type="transmembrane region" description="Helical" evidence="1">
    <location>
        <begin position="82"/>
        <end position="98"/>
    </location>
</feature>
<keyword evidence="1" id="KW-0812">Transmembrane</keyword>
<keyword evidence="1" id="KW-1133">Transmembrane helix</keyword>
<protein>
    <recommendedName>
        <fullName evidence="4">MASE1 domain-containing protein</fullName>
    </recommendedName>
</protein>
<evidence type="ECO:0000313" key="3">
    <source>
        <dbReference type="Proteomes" id="UP000177515"/>
    </source>
</evidence>
<evidence type="ECO:0008006" key="4">
    <source>
        <dbReference type="Google" id="ProtNLM"/>
    </source>
</evidence>
<feature type="transmembrane region" description="Helical" evidence="1">
    <location>
        <begin position="146"/>
        <end position="169"/>
    </location>
</feature>
<name>A0ABM6F1U2_9BURK</name>
<sequence>MTKLRLQAGMVLATLLLFVAALALNECVFARSEYVRGINWIYLPAGVRLLCTLLFGEAGAVGLLFASWLVCFGYFFPHDFSRAFMGGIIAAVAPYLVYRLAQLRFGLKASLVNLTPRRLLACVLAYSVASPLLYHAWLFLSGAREHLLQGLLVMFVGDLSGTLIVIYTLKGLLTLCTRRSTKLPC</sequence>
<keyword evidence="1" id="KW-0472">Membrane</keyword>
<dbReference type="EMBL" id="CP017754">
    <property type="protein sequence ID" value="AOZ05036.1"/>
    <property type="molecule type" value="Genomic_DNA"/>
</dbReference>
<evidence type="ECO:0000256" key="1">
    <source>
        <dbReference type="SAM" id="Phobius"/>
    </source>
</evidence>
<feature type="transmembrane region" description="Helical" evidence="1">
    <location>
        <begin position="49"/>
        <end position="76"/>
    </location>
</feature>
<proteinExistence type="predicted"/>
<feature type="transmembrane region" description="Helical" evidence="1">
    <location>
        <begin position="119"/>
        <end position="140"/>
    </location>
</feature>
<accession>A0ABM6F1U2</accession>
<organism evidence="2 3">
    <name type="scientific">Cupriavidus malaysiensis</name>
    <dbReference type="NCBI Taxonomy" id="367825"/>
    <lineage>
        <taxon>Bacteria</taxon>
        <taxon>Pseudomonadati</taxon>
        <taxon>Pseudomonadota</taxon>
        <taxon>Betaproteobacteria</taxon>
        <taxon>Burkholderiales</taxon>
        <taxon>Burkholderiaceae</taxon>
        <taxon>Cupriavidus</taxon>
    </lineage>
</organism>